<evidence type="ECO:0000313" key="2">
    <source>
        <dbReference type="Proteomes" id="UP000612585"/>
    </source>
</evidence>
<dbReference type="EMBL" id="BOPG01000115">
    <property type="protein sequence ID" value="GIJ64389.1"/>
    <property type="molecule type" value="Genomic_DNA"/>
</dbReference>
<sequence>MQQAYITAGRTTDPQYGELSRYAEGDALSVLTAGLEANKKQGLIIKGEVVLNPQVTELSPPSAPETAKIRDCLDTSGATRVKASPEGSPFVDAPGGRRVVIATAKRTGDVWKVISFVPMAVGTC</sequence>
<protein>
    <submittedName>
        <fullName evidence="1">Uncharacterized protein</fullName>
    </submittedName>
</protein>
<keyword evidence="2" id="KW-1185">Reference proteome</keyword>
<evidence type="ECO:0000313" key="1">
    <source>
        <dbReference type="EMBL" id="GIJ64389.1"/>
    </source>
</evidence>
<name>A0A8J4E7K2_9ACTN</name>
<proteinExistence type="predicted"/>
<organism evidence="1 2">
    <name type="scientific">Virgisporangium aurantiacum</name>
    <dbReference type="NCBI Taxonomy" id="175570"/>
    <lineage>
        <taxon>Bacteria</taxon>
        <taxon>Bacillati</taxon>
        <taxon>Actinomycetota</taxon>
        <taxon>Actinomycetes</taxon>
        <taxon>Micromonosporales</taxon>
        <taxon>Micromonosporaceae</taxon>
        <taxon>Virgisporangium</taxon>
    </lineage>
</organism>
<accession>A0A8J4E7K2</accession>
<dbReference type="AlphaFoldDB" id="A0A8J4E7K2"/>
<comment type="caution">
    <text evidence="1">The sequence shown here is derived from an EMBL/GenBank/DDBJ whole genome shotgun (WGS) entry which is preliminary data.</text>
</comment>
<dbReference type="Proteomes" id="UP000612585">
    <property type="component" value="Unassembled WGS sequence"/>
</dbReference>
<reference evidence="1" key="1">
    <citation type="submission" date="2021-01" db="EMBL/GenBank/DDBJ databases">
        <title>Whole genome shotgun sequence of Virgisporangium aurantiacum NBRC 16421.</title>
        <authorList>
            <person name="Komaki H."/>
            <person name="Tamura T."/>
        </authorList>
    </citation>
    <scope>NUCLEOTIDE SEQUENCE</scope>
    <source>
        <strain evidence="1">NBRC 16421</strain>
    </source>
</reference>
<gene>
    <name evidence="1" type="ORF">Vau01_119050</name>
</gene>